<dbReference type="AlphaFoldDB" id="A0A2G8B4T9"/>
<dbReference type="Proteomes" id="UP000595446">
    <property type="component" value="Chromosome"/>
</dbReference>
<name>A0A2G8B4T9_9MYCO</name>
<keyword evidence="2" id="KW-1185">Reference proteome</keyword>
<organism evidence="1 2">
    <name type="scientific">Mycobacterium heckeshornense</name>
    <dbReference type="NCBI Taxonomy" id="110505"/>
    <lineage>
        <taxon>Bacteria</taxon>
        <taxon>Bacillati</taxon>
        <taxon>Actinomycetota</taxon>
        <taxon>Actinomycetes</taxon>
        <taxon>Mycobacteriales</taxon>
        <taxon>Mycobacteriaceae</taxon>
        <taxon>Mycobacterium</taxon>
    </lineage>
</organism>
<dbReference type="RefSeq" id="WP_048889798.1">
    <property type="nucleotide sequence ID" value="NZ_AP024237.1"/>
</dbReference>
<accession>A0A2G8B4T9</accession>
<proteinExistence type="predicted"/>
<dbReference type="EMBL" id="AP024237">
    <property type="protein sequence ID" value="BCO34264.1"/>
    <property type="molecule type" value="Genomic_DNA"/>
</dbReference>
<protein>
    <submittedName>
        <fullName evidence="1">Uncharacterized protein</fullName>
    </submittedName>
</protein>
<gene>
    <name evidence="1" type="ORF">MHEC_06970</name>
</gene>
<evidence type="ECO:0000313" key="1">
    <source>
        <dbReference type="EMBL" id="BCO34264.1"/>
    </source>
</evidence>
<reference evidence="1 2" key="1">
    <citation type="submission" date="2020-12" db="EMBL/GenBank/DDBJ databases">
        <title>Complete genome sequence of Mycobacterium heckeshornense JCM 15655T, closely related to a pathogenic non-tuberculous mycobacterial species Mycobacterium xenopi.</title>
        <authorList>
            <person name="Yoshida M."/>
            <person name="Fukano H."/>
            <person name="Asakura T."/>
            <person name="Suzuki M."/>
            <person name="Hoshino Y."/>
        </authorList>
    </citation>
    <scope>NUCLEOTIDE SEQUENCE [LARGE SCALE GENOMIC DNA]</scope>
    <source>
        <strain evidence="1 2">JCM 15655</strain>
    </source>
</reference>
<evidence type="ECO:0000313" key="2">
    <source>
        <dbReference type="Proteomes" id="UP000595446"/>
    </source>
</evidence>
<sequence length="74" mass="7787">MTDEFERVLQTADLQVDHYTVMFVKPGDVGPFVGTATLVGAQGPRIGIESTLVDEGSGGRVVATSLAAFHRLGP</sequence>